<organism evidence="1 2">
    <name type="scientific">Agrobacterium salinitolerans</name>
    <dbReference type="NCBI Taxonomy" id="1183413"/>
    <lineage>
        <taxon>Bacteria</taxon>
        <taxon>Pseudomonadati</taxon>
        <taxon>Pseudomonadota</taxon>
        <taxon>Alphaproteobacteria</taxon>
        <taxon>Hyphomicrobiales</taxon>
        <taxon>Rhizobiaceae</taxon>
        <taxon>Rhizobium/Agrobacterium group</taxon>
        <taxon>Agrobacterium</taxon>
    </lineage>
</organism>
<accession>A0A9X3KNK8</accession>
<name>A0A9X3KNK8_9HYPH</name>
<evidence type="ECO:0000313" key="2">
    <source>
        <dbReference type="Proteomes" id="UP001151018"/>
    </source>
</evidence>
<protein>
    <submittedName>
        <fullName evidence="1">Uncharacterized protein</fullName>
    </submittedName>
</protein>
<dbReference type="RefSeq" id="WP_269834908.1">
    <property type="nucleotide sequence ID" value="NZ_JAPZLR010000006.1"/>
</dbReference>
<gene>
    <name evidence="1" type="ORF">O9X88_10675</name>
</gene>
<comment type="caution">
    <text evidence="1">The sequence shown here is derived from an EMBL/GenBank/DDBJ whole genome shotgun (WGS) entry which is preliminary data.</text>
</comment>
<sequence length="280" mass="32202">MMDLNSRRRELNRLLSKQLSDFVVAAVPDHPLLMRGPDFLVGGSGILTAVFSPSQAEQKDSRLLANRLILSRLAMPTHTRNVLLLPEKPQSLAAGYLLNDFAAVFEWRDRDEIAKIARDQRFTGLQREIPKEIQHAARRQFSDVMQITSIMRYLDEKRRYNHDLSVFSRSIGEEIFFLEGNIASIEITDKKVSTKNVSKLINNQVNKSYILDSSIPYPSPDLYYGLAVVEELPEFRSDPDKLMRAAAFGGWAIITERQRDSIPALLKQLSDRRERRTQWR</sequence>
<dbReference type="AlphaFoldDB" id="A0A9X3KNK8"/>
<proteinExistence type="predicted"/>
<reference evidence="1" key="1">
    <citation type="submission" date="2022-12" db="EMBL/GenBank/DDBJ databases">
        <title>Draft genome sequences of 22 rhizogenic Agrobacterium biovar 1 strains, the causative agent of hairy root disease.</title>
        <authorList>
            <person name="Kim N."/>
            <person name="Vargas P."/>
            <person name="Rediers H."/>
        </authorList>
    </citation>
    <scope>NUCLEOTIDE SEQUENCE</scope>
    <source>
        <strain evidence="1">ST15.13.006</strain>
    </source>
</reference>
<dbReference type="Proteomes" id="UP001151018">
    <property type="component" value="Unassembled WGS sequence"/>
</dbReference>
<dbReference type="EMBL" id="JAPZLR010000006">
    <property type="protein sequence ID" value="MCZ7938010.1"/>
    <property type="molecule type" value="Genomic_DNA"/>
</dbReference>
<evidence type="ECO:0000313" key="1">
    <source>
        <dbReference type="EMBL" id="MCZ7938010.1"/>
    </source>
</evidence>